<proteinExistence type="predicted"/>
<evidence type="ECO:0000313" key="1">
    <source>
        <dbReference type="EMBL" id="GIY25009.1"/>
    </source>
</evidence>
<dbReference type="Proteomes" id="UP001054837">
    <property type="component" value="Unassembled WGS sequence"/>
</dbReference>
<evidence type="ECO:0000313" key="2">
    <source>
        <dbReference type="Proteomes" id="UP001054837"/>
    </source>
</evidence>
<reference evidence="1 2" key="1">
    <citation type="submission" date="2021-06" db="EMBL/GenBank/DDBJ databases">
        <title>Caerostris darwini draft genome.</title>
        <authorList>
            <person name="Kono N."/>
            <person name="Arakawa K."/>
        </authorList>
    </citation>
    <scope>NUCLEOTIDE SEQUENCE [LARGE SCALE GENOMIC DNA]</scope>
</reference>
<organism evidence="1 2">
    <name type="scientific">Caerostris darwini</name>
    <dbReference type="NCBI Taxonomy" id="1538125"/>
    <lineage>
        <taxon>Eukaryota</taxon>
        <taxon>Metazoa</taxon>
        <taxon>Ecdysozoa</taxon>
        <taxon>Arthropoda</taxon>
        <taxon>Chelicerata</taxon>
        <taxon>Arachnida</taxon>
        <taxon>Araneae</taxon>
        <taxon>Araneomorphae</taxon>
        <taxon>Entelegynae</taxon>
        <taxon>Araneoidea</taxon>
        <taxon>Araneidae</taxon>
        <taxon>Caerostris</taxon>
    </lineage>
</organism>
<gene>
    <name evidence="1" type="ORF">CDAR_230511</name>
</gene>
<dbReference type="AlphaFoldDB" id="A0AAV4RTQ9"/>
<accession>A0AAV4RTQ9</accession>
<protein>
    <submittedName>
        <fullName evidence="1">Uncharacterized protein</fullName>
    </submittedName>
</protein>
<sequence length="105" mass="12096">MHLYFPLCSFFTFCKTRDWFEMITPAEALLKKGLFSNNHVSSAIGGFARIVHSMYTSFPSLMVEYLMLAPKCSWTSGGTVENKEDDVKYCESDNFGIEYSCYQFH</sequence>
<name>A0AAV4RTQ9_9ARAC</name>
<keyword evidence="2" id="KW-1185">Reference proteome</keyword>
<comment type="caution">
    <text evidence="1">The sequence shown here is derived from an EMBL/GenBank/DDBJ whole genome shotgun (WGS) entry which is preliminary data.</text>
</comment>
<dbReference type="EMBL" id="BPLQ01006758">
    <property type="protein sequence ID" value="GIY25009.1"/>
    <property type="molecule type" value="Genomic_DNA"/>
</dbReference>